<name>A0ABQ3UIE4_9CHLR</name>
<dbReference type="Pfam" id="PF12728">
    <property type="entry name" value="HTH_17"/>
    <property type="match status" value="1"/>
</dbReference>
<keyword evidence="3" id="KW-1185">Reference proteome</keyword>
<comment type="caution">
    <text evidence="2">The sequence shown here is derived from an EMBL/GenBank/DDBJ whole genome shotgun (WGS) entry which is preliminary data.</text>
</comment>
<dbReference type="RefSeq" id="WP_201369113.1">
    <property type="nucleotide sequence ID" value="NZ_BNJG01000001.1"/>
</dbReference>
<dbReference type="InterPro" id="IPR041657">
    <property type="entry name" value="HTH_17"/>
</dbReference>
<proteinExistence type="predicted"/>
<sequence length="262" mass="30128">MEQEYYNAKEAMEILKKPSGSFYRDVREGKIPSVGKRPNMRFPKEAIDALAEVELEDEEPGLNFSVSTIAESWAKKELNRPYETEDTVPFKTVLEWRKRNNDITMNARRGKKVIGWTTFLPLDEEIAMDLVYSRIREKDIPPQAVKRWSQPQLSVYIPVIEVVPSGNIKQDKIIGAYLLTRTIKWAITLMIQYDIKNWYAVGTTPEGQAILDALGFTLLISQDEGKRKGYILENTAEHVKLITRLVEKQKALPGGKRNEQQQ</sequence>
<organism evidence="2 3">
    <name type="scientific">Ktedonobacter robiniae</name>
    <dbReference type="NCBI Taxonomy" id="2778365"/>
    <lineage>
        <taxon>Bacteria</taxon>
        <taxon>Bacillati</taxon>
        <taxon>Chloroflexota</taxon>
        <taxon>Ktedonobacteria</taxon>
        <taxon>Ktedonobacterales</taxon>
        <taxon>Ktedonobacteraceae</taxon>
        <taxon>Ktedonobacter</taxon>
    </lineage>
</organism>
<reference evidence="2 3" key="1">
    <citation type="journal article" date="2021" name="Int. J. Syst. Evol. Microbiol.">
        <title>Reticulibacter mediterranei gen. nov., sp. nov., within the new family Reticulibacteraceae fam. nov., and Ktedonospora formicarum gen. nov., sp. nov., Ktedonobacter robiniae sp. nov., Dictyobacter formicarum sp. nov. and Dictyobacter arantiisoli sp. nov., belonging to the class Ktedonobacteria.</title>
        <authorList>
            <person name="Yabe S."/>
            <person name="Zheng Y."/>
            <person name="Wang C.M."/>
            <person name="Sakai Y."/>
            <person name="Abe K."/>
            <person name="Yokota A."/>
            <person name="Donadio S."/>
            <person name="Cavaletti L."/>
            <person name="Monciardini P."/>
        </authorList>
    </citation>
    <scope>NUCLEOTIDE SEQUENCE [LARGE SCALE GENOMIC DNA]</scope>
    <source>
        <strain evidence="2 3">SOSP1-30</strain>
    </source>
</reference>
<accession>A0ABQ3UIE4</accession>
<dbReference type="Proteomes" id="UP000654345">
    <property type="component" value="Unassembled WGS sequence"/>
</dbReference>
<evidence type="ECO:0000259" key="1">
    <source>
        <dbReference type="Pfam" id="PF12728"/>
    </source>
</evidence>
<protein>
    <recommendedName>
        <fullName evidence="1">Helix-turn-helix domain-containing protein</fullName>
    </recommendedName>
</protein>
<dbReference type="EMBL" id="BNJG01000001">
    <property type="protein sequence ID" value="GHO52180.1"/>
    <property type="molecule type" value="Genomic_DNA"/>
</dbReference>
<evidence type="ECO:0000313" key="2">
    <source>
        <dbReference type="EMBL" id="GHO52180.1"/>
    </source>
</evidence>
<evidence type="ECO:0000313" key="3">
    <source>
        <dbReference type="Proteomes" id="UP000654345"/>
    </source>
</evidence>
<feature type="domain" description="Helix-turn-helix" evidence="1">
    <location>
        <begin position="5"/>
        <end position="52"/>
    </location>
</feature>
<gene>
    <name evidence="2" type="ORF">KSB_06550</name>
</gene>